<accession>A0ABT0XWI8</accession>
<dbReference type="RefSeq" id="WP_251797934.1">
    <property type="nucleotide sequence ID" value="NZ_JAMQOL010000013.1"/>
</dbReference>
<protein>
    <submittedName>
        <fullName evidence="2">Uncharacterized protein</fullName>
    </submittedName>
</protein>
<comment type="caution">
    <text evidence="2">The sequence shown here is derived from an EMBL/GenBank/DDBJ whole genome shotgun (WGS) entry which is preliminary data.</text>
</comment>
<keyword evidence="3" id="KW-1185">Reference proteome</keyword>
<evidence type="ECO:0000256" key="1">
    <source>
        <dbReference type="SAM" id="MobiDB-lite"/>
    </source>
</evidence>
<sequence length="119" mass="12604">MINAQEFARRLSTLRAEAFTSDDVVDLATAADVRISSDLEIDATLAQRLLDHVSPAVPVTGAQITASEWPPPTSSRPAAPPAVFSSPGAFDSPADQPARARRSGPARGGRRPDSRRTGR</sequence>
<dbReference type="EMBL" id="JAMQOL010000013">
    <property type="protein sequence ID" value="MCM4078087.1"/>
    <property type="molecule type" value="Genomic_DNA"/>
</dbReference>
<proteinExistence type="predicted"/>
<gene>
    <name evidence="2" type="ORF">LXN57_10960</name>
</gene>
<feature type="region of interest" description="Disordered" evidence="1">
    <location>
        <begin position="63"/>
        <end position="119"/>
    </location>
</feature>
<name>A0ABT0XWI8_9ACTN</name>
<reference evidence="2 3" key="1">
    <citation type="submission" date="2022-06" db="EMBL/GenBank/DDBJ databases">
        <title>Actinoplanes abujensis sp. nov., isolated from Nigerian arid soil.</title>
        <authorList>
            <person name="Ding P."/>
        </authorList>
    </citation>
    <scope>NUCLEOTIDE SEQUENCE [LARGE SCALE GENOMIC DNA]</scope>
    <source>
        <strain evidence="3">TRM88002</strain>
    </source>
</reference>
<feature type="compositionally biased region" description="Pro residues" evidence="1">
    <location>
        <begin position="69"/>
        <end position="80"/>
    </location>
</feature>
<dbReference type="Proteomes" id="UP001523216">
    <property type="component" value="Unassembled WGS sequence"/>
</dbReference>
<feature type="compositionally biased region" description="Basic and acidic residues" evidence="1">
    <location>
        <begin position="110"/>
        <end position="119"/>
    </location>
</feature>
<evidence type="ECO:0000313" key="3">
    <source>
        <dbReference type="Proteomes" id="UP001523216"/>
    </source>
</evidence>
<evidence type="ECO:0000313" key="2">
    <source>
        <dbReference type="EMBL" id="MCM4078087.1"/>
    </source>
</evidence>
<organism evidence="2 3">
    <name type="scientific">Paractinoplanes hotanensis</name>
    <dbReference type="NCBI Taxonomy" id="2906497"/>
    <lineage>
        <taxon>Bacteria</taxon>
        <taxon>Bacillati</taxon>
        <taxon>Actinomycetota</taxon>
        <taxon>Actinomycetes</taxon>
        <taxon>Micromonosporales</taxon>
        <taxon>Micromonosporaceae</taxon>
        <taxon>Paractinoplanes</taxon>
    </lineage>
</organism>